<accession>A0AB39SBP0</accession>
<dbReference type="EMBL" id="CP163440">
    <property type="protein sequence ID" value="XDQ65790.1"/>
    <property type="molecule type" value="Genomic_DNA"/>
</dbReference>
<sequence length="71" mass="7842">MGRLDALGLISPVESTVPFQGDVRQWVDQLVSLVRDYGMNGFVYWPDADHLRRLTLFALEVVPGVRAALGG</sequence>
<dbReference type="GO" id="GO:0016705">
    <property type="term" value="F:oxidoreductase activity, acting on paired donors, with incorporation or reduction of molecular oxygen"/>
    <property type="evidence" value="ECO:0007669"/>
    <property type="project" value="InterPro"/>
</dbReference>
<proteinExistence type="predicted"/>
<dbReference type="SUPFAM" id="SSF51679">
    <property type="entry name" value="Bacterial luciferase-like"/>
    <property type="match status" value="1"/>
</dbReference>
<evidence type="ECO:0008006" key="2">
    <source>
        <dbReference type="Google" id="ProtNLM"/>
    </source>
</evidence>
<dbReference type="Gene3D" id="3.20.20.30">
    <property type="entry name" value="Luciferase-like domain"/>
    <property type="match status" value="1"/>
</dbReference>
<name>A0AB39SBP0_9ACTN</name>
<protein>
    <recommendedName>
        <fullName evidence="2">Luciferase-like domain-containing protein</fullName>
    </recommendedName>
</protein>
<dbReference type="InterPro" id="IPR036661">
    <property type="entry name" value="Luciferase-like_sf"/>
</dbReference>
<dbReference type="RefSeq" id="WP_369262636.1">
    <property type="nucleotide sequence ID" value="NZ_CP163440.1"/>
</dbReference>
<reference evidence="1" key="1">
    <citation type="submission" date="2024-07" db="EMBL/GenBank/DDBJ databases">
        <authorList>
            <person name="Yu S.T."/>
        </authorList>
    </citation>
    <scope>NUCLEOTIDE SEQUENCE</scope>
    <source>
        <strain evidence="1">R35</strain>
    </source>
</reference>
<gene>
    <name evidence="1" type="ORF">AB5J50_35820</name>
</gene>
<dbReference type="AlphaFoldDB" id="A0AB39SBP0"/>
<organism evidence="1">
    <name type="scientific">Streptomyces sp. R35</name>
    <dbReference type="NCBI Taxonomy" id="3238630"/>
    <lineage>
        <taxon>Bacteria</taxon>
        <taxon>Bacillati</taxon>
        <taxon>Actinomycetota</taxon>
        <taxon>Actinomycetes</taxon>
        <taxon>Kitasatosporales</taxon>
        <taxon>Streptomycetaceae</taxon>
        <taxon>Streptomyces</taxon>
    </lineage>
</organism>
<evidence type="ECO:0000313" key="1">
    <source>
        <dbReference type="EMBL" id="XDQ65790.1"/>
    </source>
</evidence>